<evidence type="ECO:0000313" key="3">
    <source>
        <dbReference type="EMBL" id="GMR47503.1"/>
    </source>
</evidence>
<proteinExistence type="predicted"/>
<feature type="signal peptide" evidence="1">
    <location>
        <begin position="1"/>
        <end position="42"/>
    </location>
</feature>
<organism evidence="3 4">
    <name type="scientific">Pristionchus mayeri</name>
    <dbReference type="NCBI Taxonomy" id="1317129"/>
    <lineage>
        <taxon>Eukaryota</taxon>
        <taxon>Metazoa</taxon>
        <taxon>Ecdysozoa</taxon>
        <taxon>Nematoda</taxon>
        <taxon>Chromadorea</taxon>
        <taxon>Rhabditida</taxon>
        <taxon>Rhabditina</taxon>
        <taxon>Diplogasteromorpha</taxon>
        <taxon>Diplogasteroidea</taxon>
        <taxon>Neodiplogasteridae</taxon>
        <taxon>Pristionchus</taxon>
    </lineage>
</organism>
<dbReference type="Pfam" id="PF00291">
    <property type="entry name" value="PALP"/>
    <property type="match status" value="1"/>
</dbReference>
<feature type="domain" description="Tryptophan synthase beta chain-like PALP" evidence="2">
    <location>
        <begin position="77"/>
        <end position="379"/>
    </location>
</feature>
<accession>A0AAN5I0M8</accession>
<dbReference type="PANTHER" id="PTHR10314">
    <property type="entry name" value="CYSTATHIONINE BETA-SYNTHASE"/>
    <property type="match status" value="1"/>
</dbReference>
<evidence type="ECO:0000259" key="2">
    <source>
        <dbReference type="Pfam" id="PF00291"/>
    </source>
</evidence>
<feature type="non-terminal residue" evidence="3">
    <location>
        <position position="1"/>
    </location>
</feature>
<keyword evidence="1" id="KW-0732">Signal</keyword>
<dbReference type="Proteomes" id="UP001328107">
    <property type="component" value="Unassembled WGS sequence"/>
</dbReference>
<gene>
    <name evidence="3" type="ORF">PMAYCL1PPCAC_17698</name>
</gene>
<protein>
    <recommendedName>
        <fullName evidence="2">Tryptophan synthase beta chain-like PALP domain-containing protein</fullName>
    </recommendedName>
</protein>
<dbReference type="EMBL" id="BTRK01000004">
    <property type="protein sequence ID" value="GMR47503.1"/>
    <property type="molecule type" value="Genomic_DNA"/>
</dbReference>
<comment type="caution">
    <text evidence="3">The sequence shown here is derived from an EMBL/GenBank/DDBJ whole genome shotgun (WGS) entry which is preliminary data.</text>
</comment>
<dbReference type="InterPro" id="IPR036052">
    <property type="entry name" value="TrpB-like_PALP_sf"/>
</dbReference>
<dbReference type="InterPro" id="IPR050214">
    <property type="entry name" value="Cys_Synth/Cystath_Beta-Synth"/>
</dbReference>
<keyword evidence="4" id="KW-1185">Reference proteome</keyword>
<reference evidence="4" key="1">
    <citation type="submission" date="2022-10" db="EMBL/GenBank/DDBJ databases">
        <title>Genome assembly of Pristionchus species.</title>
        <authorList>
            <person name="Yoshida K."/>
            <person name="Sommer R.J."/>
        </authorList>
    </citation>
    <scope>NUCLEOTIDE SEQUENCE [LARGE SCALE GENOMIC DNA]</scope>
    <source>
        <strain evidence="4">RS5460</strain>
    </source>
</reference>
<dbReference type="Gene3D" id="3.40.50.1100">
    <property type="match status" value="2"/>
</dbReference>
<sequence>LSLSLSLPSAHSGINTPLSWFRLFSEMSSLLLLSLLVPLAFAAPVPNVTDEVLSKEEREWRLNAIQKLWNERHTMNHTPLVRVEVNGTPMVEYFIKNETASASGTLKHRFVWALILWAVTEGKIKANTSVFDSTSGNTGASEAYMCRLIGVNYTAVVADNLEEEKVKQITQFGGKIMKVPVQLRNYMAEKEAEKTGGFFINQFGNANGAEEFHESGDYMMESTNVFHEIVEDLRTKYNLSYPEYFIHSAGTGGTISSVGKYITRYNLPTKVVLADSQFSLFYDYVLSNKYSNLSTGDVGRPNWTAPGVAGIGYGYNPDPIIFKNSTSLLRTVIDEVARMPDMASIAAMRSLRSLGIDAGASTALNFLVALFKGIELNPQSEKIRMVIIMGDPGKFYQSTYLNDDWVENGSPKDLGGLKTLKCWQKKIDDAINFGINFITTNPTSCDI</sequence>
<evidence type="ECO:0000313" key="4">
    <source>
        <dbReference type="Proteomes" id="UP001328107"/>
    </source>
</evidence>
<name>A0AAN5I0M8_9BILA</name>
<dbReference type="AlphaFoldDB" id="A0AAN5I0M8"/>
<evidence type="ECO:0000256" key="1">
    <source>
        <dbReference type="SAM" id="SignalP"/>
    </source>
</evidence>
<dbReference type="InterPro" id="IPR001926">
    <property type="entry name" value="TrpB-like_PALP"/>
</dbReference>
<dbReference type="SUPFAM" id="SSF53686">
    <property type="entry name" value="Tryptophan synthase beta subunit-like PLP-dependent enzymes"/>
    <property type="match status" value="1"/>
</dbReference>
<dbReference type="FunFam" id="3.40.50.1100:FF:000079">
    <property type="entry name" value="Putative pyridoxal-phosphate dependent protein F13B12.4"/>
    <property type="match status" value="1"/>
</dbReference>
<dbReference type="GO" id="GO:0019344">
    <property type="term" value="P:cysteine biosynthetic process"/>
    <property type="evidence" value="ECO:0007669"/>
    <property type="project" value="UniProtKB-ARBA"/>
</dbReference>
<feature type="chain" id="PRO_5042972935" description="Tryptophan synthase beta chain-like PALP domain-containing protein" evidence="1">
    <location>
        <begin position="43"/>
        <end position="447"/>
    </location>
</feature>